<organism evidence="2 3">
    <name type="scientific">Fibroporia radiculosa</name>
    <dbReference type="NCBI Taxonomy" id="599839"/>
    <lineage>
        <taxon>Eukaryota</taxon>
        <taxon>Fungi</taxon>
        <taxon>Dikarya</taxon>
        <taxon>Basidiomycota</taxon>
        <taxon>Agaricomycotina</taxon>
        <taxon>Agaricomycetes</taxon>
        <taxon>Polyporales</taxon>
        <taxon>Fibroporiaceae</taxon>
        <taxon>Fibroporia</taxon>
    </lineage>
</organism>
<keyword evidence="3" id="KW-1185">Reference proteome</keyword>
<dbReference type="EMBL" id="HE797151">
    <property type="protein sequence ID" value="CCM04338.1"/>
    <property type="molecule type" value="Genomic_DNA"/>
</dbReference>
<reference evidence="2 3" key="1">
    <citation type="journal article" date="2012" name="Appl. Environ. Microbiol.">
        <title>Short-read sequencing for genomic analysis of the brown rot fungus Fibroporia radiculosa.</title>
        <authorList>
            <person name="Tang J.D."/>
            <person name="Perkins A.D."/>
            <person name="Sonstegard T.S."/>
            <person name="Schroeder S.G."/>
            <person name="Burgess S.C."/>
            <person name="Diehl S.V."/>
        </authorList>
    </citation>
    <scope>NUCLEOTIDE SEQUENCE [LARGE SCALE GENOMIC DNA]</scope>
    <source>
        <strain evidence="2 3">TFFH 294</strain>
    </source>
</reference>
<feature type="region of interest" description="Disordered" evidence="1">
    <location>
        <begin position="1"/>
        <end position="41"/>
    </location>
</feature>
<evidence type="ECO:0000313" key="2">
    <source>
        <dbReference type="EMBL" id="CCM04338.1"/>
    </source>
</evidence>
<gene>
    <name evidence="2" type="ORF">FIBRA_06510</name>
</gene>
<evidence type="ECO:0000256" key="1">
    <source>
        <dbReference type="SAM" id="MobiDB-lite"/>
    </source>
</evidence>
<proteinExistence type="predicted"/>
<accession>J4GBQ0</accession>
<dbReference type="AlphaFoldDB" id="J4GBQ0"/>
<protein>
    <submittedName>
        <fullName evidence="2">Uncharacterized protein</fullName>
    </submittedName>
</protein>
<dbReference type="InParanoid" id="J4GBQ0"/>
<dbReference type="HOGENOM" id="CLU_1731495_0_0_1"/>
<sequence>MDYSPSLAELYYQDSQPPYPSASGRSALPPPSSARASLTGSSGSVFPFDTGFRPDAYAYHTATPPIVGGASQAYPALLGSNPGLATASTFSSAAGAPDHFSATQADGYRSELCSALGTSQPVYADMFMSDAPFAFAPDARPHLTSPAAHAP</sequence>
<feature type="compositionally biased region" description="Low complexity" evidence="1">
    <location>
        <begin position="21"/>
        <end position="38"/>
    </location>
</feature>
<evidence type="ECO:0000313" key="3">
    <source>
        <dbReference type="Proteomes" id="UP000006352"/>
    </source>
</evidence>
<dbReference type="GeneID" id="24099249"/>
<dbReference type="RefSeq" id="XP_012183621.1">
    <property type="nucleotide sequence ID" value="XM_012328231.1"/>
</dbReference>
<name>J4GBQ0_9APHY</name>
<dbReference type="Proteomes" id="UP000006352">
    <property type="component" value="Unassembled WGS sequence"/>
</dbReference>